<protein>
    <submittedName>
        <fullName evidence="2">Uncharacterized protein</fullName>
    </submittedName>
</protein>
<evidence type="ECO:0000313" key="3">
    <source>
        <dbReference type="Proteomes" id="UP000214689"/>
    </source>
</evidence>
<dbReference type="RefSeq" id="WP_094233286.1">
    <property type="nucleotide sequence ID" value="NZ_CP016199.1"/>
</dbReference>
<evidence type="ECO:0000256" key="1">
    <source>
        <dbReference type="SAM" id="MobiDB-lite"/>
    </source>
</evidence>
<evidence type="ECO:0000313" key="2">
    <source>
        <dbReference type="EMBL" id="ASS37071.1"/>
    </source>
</evidence>
<organism evidence="2 3">
    <name type="scientific">Mogibacterium pumilum</name>
    <dbReference type="NCBI Taxonomy" id="86332"/>
    <lineage>
        <taxon>Bacteria</taxon>
        <taxon>Bacillati</taxon>
        <taxon>Bacillota</taxon>
        <taxon>Clostridia</taxon>
        <taxon>Peptostreptococcales</taxon>
        <taxon>Anaerovoracaceae</taxon>
        <taxon>Mogibacterium</taxon>
    </lineage>
</organism>
<accession>A0A223AQ40</accession>
<feature type="region of interest" description="Disordered" evidence="1">
    <location>
        <begin position="32"/>
        <end position="123"/>
    </location>
</feature>
<feature type="compositionally biased region" description="Basic and acidic residues" evidence="1">
    <location>
        <begin position="34"/>
        <end position="58"/>
    </location>
</feature>
<reference evidence="3" key="1">
    <citation type="submission" date="2016-05" db="EMBL/GenBank/DDBJ databases">
        <authorList>
            <person name="Holder M.E."/>
            <person name="Ajami N.J."/>
            <person name="Petrosino J.F."/>
        </authorList>
    </citation>
    <scope>NUCLEOTIDE SEQUENCE [LARGE SCALE GENOMIC DNA]</scope>
    <source>
        <strain evidence="3">ATCC 700696</strain>
    </source>
</reference>
<dbReference type="EMBL" id="CP016199">
    <property type="protein sequence ID" value="ASS37071.1"/>
    <property type="molecule type" value="Genomic_DNA"/>
</dbReference>
<dbReference type="PROSITE" id="PS51257">
    <property type="entry name" value="PROKAR_LIPOPROTEIN"/>
    <property type="match status" value="1"/>
</dbReference>
<proteinExistence type="predicted"/>
<dbReference type="OrthoDB" id="2088381at2"/>
<feature type="compositionally biased region" description="Low complexity" evidence="1">
    <location>
        <begin position="59"/>
        <end position="73"/>
    </location>
</feature>
<dbReference type="Proteomes" id="UP000214689">
    <property type="component" value="Chromosome"/>
</dbReference>
<name>A0A223AQ40_9FIRM</name>
<feature type="compositionally biased region" description="Basic and acidic residues" evidence="1">
    <location>
        <begin position="75"/>
        <end position="108"/>
    </location>
</feature>
<sequence>MQKRLFNNKLLNIIAIIIFSLALIVGLASCSSNKGEKGREKKKTEVTKEKTTSEKSVDDSSANGESANEASNDNDSDKKSQKKESESKKKKEKEREKVKKEKDKKSKSDSSSGRSTHSKKKWVPAVYKTVTHPAVTRQQKYVDYYTCQCGAVFTTNAEWQAHRPNP</sequence>
<keyword evidence="3" id="KW-1185">Reference proteome</keyword>
<gene>
    <name evidence="2" type="ORF">AXF17_00310</name>
</gene>
<dbReference type="AlphaFoldDB" id="A0A223AQ40"/>